<organism evidence="2 3">
    <name type="scientific">Rhizopus stolonifer</name>
    <name type="common">Rhizopus nigricans</name>
    <dbReference type="NCBI Taxonomy" id="4846"/>
    <lineage>
        <taxon>Eukaryota</taxon>
        <taxon>Fungi</taxon>
        <taxon>Fungi incertae sedis</taxon>
        <taxon>Mucoromycota</taxon>
        <taxon>Mucoromycotina</taxon>
        <taxon>Mucoromycetes</taxon>
        <taxon>Mucorales</taxon>
        <taxon>Mucorineae</taxon>
        <taxon>Rhizopodaceae</taxon>
        <taxon>Rhizopus</taxon>
    </lineage>
</organism>
<gene>
    <name evidence="2" type="ORF">CU098_001471</name>
</gene>
<feature type="transmembrane region" description="Helical" evidence="1">
    <location>
        <begin position="68"/>
        <end position="87"/>
    </location>
</feature>
<keyword evidence="3" id="KW-1185">Reference proteome</keyword>
<feature type="transmembrane region" description="Helical" evidence="1">
    <location>
        <begin position="362"/>
        <end position="383"/>
    </location>
</feature>
<dbReference type="OrthoDB" id="2267477at2759"/>
<keyword evidence="1" id="KW-1133">Transmembrane helix</keyword>
<sequence>SVLPSDKNVNRNGLEGKYIVAIVIPVVFCFLVLPGLVWKRSKFKRGVKKMVLFALWDKRNGEPYWTEFGRLLFKLFSLLVILAYLVFSSSNIKNSSISSSSSSVPVTEMDFPGKNDRKRNHFNCVYCQDVRICLGGWISDAQNSTLVMPDLTCSVIASNNGTITSCSGMIEPLDSAIHLPLFVDQKTYAKCFLFRSDSEKFRSTSTLPTISFQISGIINYNNEAIYVSVYDPKNNPNRYIFFDEPLPSQATDKKDVETWAINDNDISDVENTFSFYAESSASVKYKLTEYKKVDSTVGWNYLGGFFPRYLTMNKLSTQHSIPTAKNSFLAGPGSTKHQLSEILISPLVFEQETVTEKRNNTVLGALGALGGIIGLLSLLRTVLFGSRPSSPWGLVHWMTSNQQSALLSQTLDDQLLYSKGDKEMTAIPLSEPVHERFSEAFYKLSDEKGVYNKEEKVESVELRLAR</sequence>
<evidence type="ECO:0000313" key="2">
    <source>
        <dbReference type="EMBL" id="RCH78980.1"/>
    </source>
</evidence>
<keyword evidence="1" id="KW-0472">Membrane</keyword>
<proteinExistence type="predicted"/>
<feature type="non-terminal residue" evidence="2">
    <location>
        <position position="1"/>
    </location>
</feature>
<dbReference type="STRING" id="4846.A0A367IMR7"/>
<evidence type="ECO:0000256" key="1">
    <source>
        <dbReference type="SAM" id="Phobius"/>
    </source>
</evidence>
<protein>
    <submittedName>
        <fullName evidence="2">Uncharacterized protein</fullName>
    </submittedName>
</protein>
<comment type="caution">
    <text evidence="2">The sequence shown here is derived from an EMBL/GenBank/DDBJ whole genome shotgun (WGS) entry which is preliminary data.</text>
</comment>
<feature type="transmembrane region" description="Helical" evidence="1">
    <location>
        <begin position="18"/>
        <end position="38"/>
    </location>
</feature>
<reference evidence="2 3" key="1">
    <citation type="journal article" date="2018" name="G3 (Bethesda)">
        <title>Phylogenetic and Phylogenomic Definition of Rhizopus Species.</title>
        <authorList>
            <person name="Gryganskyi A.P."/>
            <person name="Golan J."/>
            <person name="Dolatabadi S."/>
            <person name="Mondo S."/>
            <person name="Robb S."/>
            <person name="Idnurm A."/>
            <person name="Muszewska A."/>
            <person name="Steczkiewicz K."/>
            <person name="Masonjones S."/>
            <person name="Liao H.L."/>
            <person name="Gajdeczka M.T."/>
            <person name="Anike F."/>
            <person name="Vuek A."/>
            <person name="Anishchenko I.M."/>
            <person name="Voigt K."/>
            <person name="de Hoog G.S."/>
            <person name="Smith M.E."/>
            <person name="Heitman J."/>
            <person name="Vilgalys R."/>
            <person name="Stajich J.E."/>
        </authorList>
    </citation>
    <scope>NUCLEOTIDE SEQUENCE [LARGE SCALE GENOMIC DNA]</scope>
    <source>
        <strain evidence="2 3">LSU 92-RS-03</strain>
    </source>
</reference>
<dbReference type="AlphaFoldDB" id="A0A367IMR7"/>
<name>A0A367IMR7_RHIST</name>
<feature type="non-terminal residue" evidence="2">
    <location>
        <position position="466"/>
    </location>
</feature>
<dbReference type="Proteomes" id="UP000253551">
    <property type="component" value="Unassembled WGS sequence"/>
</dbReference>
<keyword evidence="1" id="KW-0812">Transmembrane</keyword>
<accession>A0A367IMR7</accession>
<evidence type="ECO:0000313" key="3">
    <source>
        <dbReference type="Proteomes" id="UP000253551"/>
    </source>
</evidence>
<dbReference type="EMBL" id="PJQM01006866">
    <property type="protein sequence ID" value="RCH78980.1"/>
    <property type="molecule type" value="Genomic_DNA"/>
</dbReference>